<reference evidence="1 2" key="1">
    <citation type="journal article" date="2018" name="Nat. Genet.">
        <title>The Rosa genome provides new insights in the design of modern roses.</title>
        <authorList>
            <person name="Bendahmane M."/>
        </authorList>
    </citation>
    <scope>NUCLEOTIDE SEQUENCE [LARGE SCALE GENOMIC DNA]</scope>
    <source>
        <strain evidence="2">cv. Old Blush</strain>
    </source>
</reference>
<dbReference type="Gramene" id="PRQ20293">
    <property type="protein sequence ID" value="PRQ20293"/>
    <property type="gene ID" value="RchiOBHm_Chr7g0226571"/>
</dbReference>
<organism evidence="1 2">
    <name type="scientific">Rosa chinensis</name>
    <name type="common">China rose</name>
    <dbReference type="NCBI Taxonomy" id="74649"/>
    <lineage>
        <taxon>Eukaryota</taxon>
        <taxon>Viridiplantae</taxon>
        <taxon>Streptophyta</taxon>
        <taxon>Embryophyta</taxon>
        <taxon>Tracheophyta</taxon>
        <taxon>Spermatophyta</taxon>
        <taxon>Magnoliopsida</taxon>
        <taxon>eudicotyledons</taxon>
        <taxon>Gunneridae</taxon>
        <taxon>Pentapetalae</taxon>
        <taxon>rosids</taxon>
        <taxon>fabids</taxon>
        <taxon>Rosales</taxon>
        <taxon>Rosaceae</taxon>
        <taxon>Rosoideae</taxon>
        <taxon>Rosoideae incertae sedis</taxon>
        <taxon>Rosa</taxon>
    </lineage>
</organism>
<name>A0A2P6PEE7_ROSCH</name>
<protein>
    <submittedName>
        <fullName evidence="1">Uncharacterized protein</fullName>
    </submittedName>
</protein>
<comment type="caution">
    <text evidence="1">The sequence shown here is derived from an EMBL/GenBank/DDBJ whole genome shotgun (WGS) entry which is preliminary data.</text>
</comment>
<dbReference type="AlphaFoldDB" id="A0A2P6PEE7"/>
<proteinExistence type="predicted"/>
<sequence>MQSQFYCYASLLGATRFYVGSLTQSTKISKNYPTYPSNRFLFSLTLFKAK</sequence>
<evidence type="ECO:0000313" key="2">
    <source>
        <dbReference type="Proteomes" id="UP000238479"/>
    </source>
</evidence>
<gene>
    <name evidence="1" type="ORF">RchiOBHm_Chr7g0226571</name>
</gene>
<dbReference type="EMBL" id="PDCK01000045">
    <property type="protein sequence ID" value="PRQ20293.1"/>
    <property type="molecule type" value="Genomic_DNA"/>
</dbReference>
<evidence type="ECO:0000313" key="1">
    <source>
        <dbReference type="EMBL" id="PRQ20293.1"/>
    </source>
</evidence>
<keyword evidence="2" id="KW-1185">Reference proteome</keyword>
<dbReference type="Proteomes" id="UP000238479">
    <property type="component" value="Chromosome 7"/>
</dbReference>
<accession>A0A2P6PEE7</accession>